<dbReference type="Pfam" id="PF00106">
    <property type="entry name" value="adh_short"/>
    <property type="match status" value="1"/>
</dbReference>
<dbReference type="Proteomes" id="UP000283509">
    <property type="component" value="Unassembled WGS sequence"/>
</dbReference>
<dbReference type="EMBL" id="QCYY01003502">
    <property type="protein sequence ID" value="ROT63050.1"/>
    <property type="molecule type" value="Genomic_DNA"/>
</dbReference>
<dbReference type="PANTHER" id="PTHR43157:SF31">
    <property type="entry name" value="PHOSPHATIDYLINOSITOL-GLYCAN BIOSYNTHESIS CLASS F PROTEIN"/>
    <property type="match status" value="1"/>
</dbReference>
<keyword evidence="5" id="KW-1185">Reference proteome</keyword>
<comment type="caution">
    <text evidence="4">The sequence shown here is derived from an EMBL/GenBank/DDBJ whole genome shotgun (WGS) entry which is preliminary data.</text>
</comment>
<feature type="compositionally biased region" description="Pro residues" evidence="3">
    <location>
        <begin position="285"/>
        <end position="307"/>
    </location>
</feature>
<keyword evidence="1" id="KW-0560">Oxidoreductase</keyword>
<dbReference type="InterPro" id="IPR002347">
    <property type="entry name" value="SDR_fam"/>
</dbReference>
<evidence type="ECO:0000313" key="4">
    <source>
        <dbReference type="EMBL" id="ROT63050.1"/>
    </source>
</evidence>
<gene>
    <name evidence="4" type="ORF">C7M84_019078</name>
</gene>
<reference evidence="4 5" key="2">
    <citation type="submission" date="2019-01" db="EMBL/GenBank/DDBJ databases">
        <title>The decoding of complex shrimp genome reveals the adaptation for benthos swimmer, frequently molting mechanism and breeding impact on genome.</title>
        <authorList>
            <person name="Sun Y."/>
            <person name="Gao Y."/>
            <person name="Yu Y."/>
        </authorList>
    </citation>
    <scope>NUCLEOTIDE SEQUENCE [LARGE SCALE GENOMIC DNA]</scope>
    <source>
        <tissue evidence="4">Muscle</tissue>
    </source>
</reference>
<dbReference type="PRINTS" id="PR00081">
    <property type="entry name" value="GDHRDH"/>
</dbReference>
<dbReference type="PRINTS" id="PR00080">
    <property type="entry name" value="SDRFAMILY"/>
</dbReference>
<reference evidence="4 5" key="1">
    <citation type="submission" date="2018-04" db="EMBL/GenBank/DDBJ databases">
        <authorList>
            <person name="Zhang X."/>
            <person name="Yuan J."/>
            <person name="Li F."/>
            <person name="Xiang J."/>
        </authorList>
    </citation>
    <scope>NUCLEOTIDE SEQUENCE [LARGE SCALE GENOMIC DNA]</scope>
    <source>
        <tissue evidence="4">Muscle</tissue>
    </source>
</reference>
<dbReference type="InterPro" id="IPR036291">
    <property type="entry name" value="NAD(P)-bd_dom_sf"/>
</dbReference>
<feature type="region of interest" description="Disordered" evidence="3">
    <location>
        <begin position="285"/>
        <end position="347"/>
    </location>
</feature>
<evidence type="ECO:0000256" key="2">
    <source>
        <dbReference type="RuleBase" id="RU000363"/>
    </source>
</evidence>
<dbReference type="STRING" id="6689.A0A423SFQ9"/>
<evidence type="ECO:0000256" key="3">
    <source>
        <dbReference type="SAM" id="MobiDB-lite"/>
    </source>
</evidence>
<evidence type="ECO:0000313" key="5">
    <source>
        <dbReference type="Proteomes" id="UP000283509"/>
    </source>
</evidence>
<accession>A0A423SFQ9</accession>
<protein>
    <submittedName>
        <fullName evidence="4">Putative retinol dehydrogenase 13-like isoform X3</fullName>
    </submittedName>
</protein>
<dbReference type="OrthoDB" id="191139at2759"/>
<dbReference type="SUPFAM" id="SSF51735">
    <property type="entry name" value="NAD(P)-binding Rossmann-fold domains"/>
    <property type="match status" value="1"/>
</dbReference>
<evidence type="ECO:0000256" key="1">
    <source>
        <dbReference type="ARBA" id="ARBA00023002"/>
    </source>
</evidence>
<proteinExistence type="inferred from homology"/>
<comment type="similarity">
    <text evidence="2">Belongs to the short-chain dehydrogenases/reductases (SDR) family.</text>
</comment>
<sequence>MGWKPPRYFLGLTAFGSFAGGIVLFKEVLGGGNYQGDEGLEGKTVIITGANTGIGKETATEMARRGARVIMACRDMEKCKEARKEVALATFNKSIYCQECDLASQESIRKFAERIQKKEDQVNILINNAGVMRCKKSFTEEGIELQLGTNHMGHFLLTNLLLDKLKASAPSRIINVSSVAHMRGSIKFDDLNSEKNYDEGDAYAQSKLANILFTRELADRLQGTGVTCNAVHPGIVLTELEPTPPPPITPTPLMESRVKTIPSRPLPPSPFLSLLILPPLLSPSPPPPPFPSSLSPPPFLTTSPFPPSSNRRRAPLETPNPSRPRGHGEDKAYLLSPDPRPGTDKAAGGARWIIAVLLA</sequence>
<name>A0A423SFQ9_PENVA</name>
<dbReference type="AlphaFoldDB" id="A0A423SFQ9"/>
<dbReference type="GO" id="GO:0016491">
    <property type="term" value="F:oxidoreductase activity"/>
    <property type="evidence" value="ECO:0007669"/>
    <property type="project" value="UniProtKB-KW"/>
</dbReference>
<organism evidence="4 5">
    <name type="scientific">Penaeus vannamei</name>
    <name type="common">Whiteleg shrimp</name>
    <name type="synonym">Litopenaeus vannamei</name>
    <dbReference type="NCBI Taxonomy" id="6689"/>
    <lineage>
        <taxon>Eukaryota</taxon>
        <taxon>Metazoa</taxon>
        <taxon>Ecdysozoa</taxon>
        <taxon>Arthropoda</taxon>
        <taxon>Crustacea</taxon>
        <taxon>Multicrustacea</taxon>
        <taxon>Malacostraca</taxon>
        <taxon>Eumalacostraca</taxon>
        <taxon>Eucarida</taxon>
        <taxon>Decapoda</taxon>
        <taxon>Dendrobranchiata</taxon>
        <taxon>Penaeoidea</taxon>
        <taxon>Penaeidae</taxon>
        <taxon>Penaeus</taxon>
    </lineage>
</organism>
<dbReference type="PANTHER" id="PTHR43157">
    <property type="entry name" value="PHOSPHATIDYLINOSITOL-GLYCAN BIOSYNTHESIS CLASS F PROTEIN-RELATED"/>
    <property type="match status" value="1"/>
</dbReference>
<dbReference type="Gene3D" id="3.40.50.720">
    <property type="entry name" value="NAD(P)-binding Rossmann-like Domain"/>
    <property type="match status" value="1"/>
</dbReference>